<dbReference type="GO" id="GO:0000049">
    <property type="term" value="F:tRNA binding"/>
    <property type="evidence" value="ECO:0007669"/>
    <property type="project" value="InterPro"/>
</dbReference>
<keyword evidence="4 13" id="KW-0963">Cytoplasm</keyword>
<dbReference type="InterPro" id="IPR004188">
    <property type="entry name" value="Phe-tRNA_ligase_II_N"/>
</dbReference>
<evidence type="ECO:0000256" key="4">
    <source>
        <dbReference type="ARBA" id="ARBA00022490"/>
    </source>
</evidence>
<dbReference type="STRING" id="393003.SAMN05660461_4265"/>
<protein>
    <recommendedName>
        <fullName evidence="13">Phenylalanine--tRNA ligase alpha subunit</fullName>
        <ecNumber evidence="13">6.1.1.20</ecNumber>
    </recommendedName>
    <alternativeName>
        <fullName evidence="13">Phenylalanyl-tRNA synthetase alpha subunit</fullName>
        <shortName evidence="13">PheRS</shortName>
    </alternativeName>
</protein>
<dbReference type="GO" id="GO:0005524">
    <property type="term" value="F:ATP binding"/>
    <property type="evidence" value="ECO:0007669"/>
    <property type="project" value="UniProtKB-UniRule"/>
</dbReference>
<evidence type="ECO:0000256" key="5">
    <source>
        <dbReference type="ARBA" id="ARBA00022598"/>
    </source>
</evidence>
<dbReference type="AlphaFoldDB" id="A0A1T5P6C3"/>
<keyword evidence="11 13" id="KW-0030">Aminoacyl-tRNA synthetase</keyword>
<evidence type="ECO:0000313" key="16">
    <source>
        <dbReference type="Proteomes" id="UP000190166"/>
    </source>
</evidence>
<keyword evidence="10 13" id="KW-0648">Protein biosynthesis</keyword>
<dbReference type="Proteomes" id="UP000190166">
    <property type="component" value="Unassembled WGS sequence"/>
</dbReference>
<dbReference type="PANTHER" id="PTHR11538:SF41">
    <property type="entry name" value="PHENYLALANINE--TRNA LIGASE, MITOCHONDRIAL"/>
    <property type="match status" value="1"/>
</dbReference>
<comment type="cofactor">
    <cofactor evidence="13">
        <name>Mg(2+)</name>
        <dbReference type="ChEBI" id="CHEBI:18420"/>
    </cofactor>
    <text evidence="13">Binds 2 magnesium ions per tetramer.</text>
</comment>
<dbReference type="InterPro" id="IPR004529">
    <property type="entry name" value="Phe-tRNA-synth_IIc_asu"/>
</dbReference>
<dbReference type="FunFam" id="3.30.930.10:FF:000003">
    <property type="entry name" value="Phenylalanine--tRNA ligase alpha subunit"/>
    <property type="match status" value="1"/>
</dbReference>
<dbReference type="GO" id="GO:0000287">
    <property type="term" value="F:magnesium ion binding"/>
    <property type="evidence" value="ECO:0007669"/>
    <property type="project" value="UniProtKB-UniRule"/>
</dbReference>
<dbReference type="InterPro" id="IPR045864">
    <property type="entry name" value="aa-tRNA-synth_II/BPL/LPL"/>
</dbReference>
<dbReference type="EMBL" id="FUZZ01000003">
    <property type="protein sequence ID" value="SKD08324.1"/>
    <property type="molecule type" value="Genomic_DNA"/>
</dbReference>
<evidence type="ECO:0000256" key="3">
    <source>
        <dbReference type="ARBA" id="ARBA00011209"/>
    </source>
</evidence>
<dbReference type="CDD" id="cd00496">
    <property type="entry name" value="PheRS_alpha_core"/>
    <property type="match status" value="1"/>
</dbReference>
<evidence type="ECO:0000256" key="10">
    <source>
        <dbReference type="ARBA" id="ARBA00022917"/>
    </source>
</evidence>
<accession>A0A1T5P6C3</accession>
<evidence type="ECO:0000259" key="14">
    <source>
        <dbReference type="PROSITE" id="PS50862"/>
    </source>
</evidence>
<dbReference type="Pfam" id="PF02912">
    <property type="entry name" value="Phe_tRNA-synt_N"/>
    <property type="match status" value="1"/>
</dbReference>
<evidence type="ECO:0000256" key="12">
    <source>
        <dbReference type="ARBA" id="ARBA00049255"/>
    </source>
</evidence>
<dbReference type="InterPro" id="IPR006195">
    <property type="entry name" value="aa-tRNA-synth_II"/>
</dbReference>
<dbReference type="InterPro" id="IPR022911">
    <property type="entry name" value="Phe_tRNA_ligase_alpha1_bac"/>
</dbReference>
<comment type="catalytic activity">
    <reaction evidence="12 13">
        <text>tRNA(Phe) + L-phenylalanine + ATP = L-phenylalanyl-tRNA(Phe) + AMP + diphosphate + H(+)</text>
        <dbReference type="Rhea" id="RHEA:19413"/>
        <dbReference type="Rhea" id="RHEA-COMP:9668"/>
        <dbReference type="Rhea" id="RHEA-COMP:9699"/>
        <dbReference type="ChEBI" id="CHEBI:15378"/>
        <dbReference type="ChEBI" id="CHEBI:30616"/>
        <dbReference type="ChEBI" id="CHEBI:33019"/>
        <dbReference type="ChEBI" id="CHEBI:58095"/>
        <dbReference type="ChEBI" id="CHEBI:78442"/>
        <dbReference type="ChEBI" id="CHEBI:78531"/>
        <dbReference type="ChEBI" id="CHEBI:456215"/>
        <dbReference type="EC" id="6.1.1.20"/>
    </reaction>
</comment>
<gene>
    <name evidence="13" type="primary">pheS</name>
    <name evidence="15" type="ORF">SAMN05660461_4265</name>
</gene>
<evidence type="ECO:0000256" key="1">
    <source>
        <dbReference type="ARBA" id="ARBA00004496"/>
    </source>
</evidence>
<dbReference type="SUPFAM" id="SSF55681">
    <property type="entry name" value="Class II aaRS and biotin synthetases"/>
    <property type="match status" value="1"/>
</dbReference>
<evidence type="ECO:0000256" key="8">
    <source>
        <dbReference type="ARBA" id="ARBA00022840"/>
    </source>
</evidence>
<dbReference type="InterPro" id="IPR002319">
    <property type="entry name" value="Phenylalanyl-tRNA_Synthase"/>
</dbReference>
<dbReference type="NCBIfam" id="TIGR00468">
    <property type="entry name" value="pheS"/>
    <property type="match status" value="1"/>
</dbReference>
<keyword evidence="5 13" id="KW-0436">Ligase</keyword>
<comment type="similarity">
    <text evidence="2 13">Belongs to the class-II aminoacyl-tRNA synthetase family. Phe-tRNA synthetase alpha subunit type 1 subfamily.</text>
</comment>
<evidence type="ECO:0000256" key="13">
    <source>
        <dbReference type="HAMAP-Rule" id="MF_00281"/>
    </source>
</evidence>
<comment type="subcellular location">
    <subcellularLocation>
        <location evidence="1 13">Cytoplasm</location>
    </subcellularLocation>
</comment>
<reference evidence="15 16" key="1">
    <citation type="submission" date="2017-02" db="EMBL/GenBank/DDBJ databases">
        <authorList>
            <person name="Peterson S.W."/>
        </authorList>
    </citation>
    <scope>NUCLEOTIDE SEQUENCE [LARGE SCALE GENOMIC DNA]</scope>
    <source>
        <strain evidence="15 16">DSM 18108</strain>
    </source>
</reference>
<dbReference type="GO" id="GO:0004826">
    <property type="term" value="F:phenylalanine-tRNA ligase activity"/>
    <property type="evidence" value="ECO:0007669"/>
    <property type="project" value="UniProtKB-UniRule"/>
</dbReference>
<evidence type="ECO:0000313" key="15">
    <source>
        <dbReference type="EMBL" id="SKD08324.1"/>
    </source>
</evidence>
<dbReference type="SUPFAM" id="SSF46589">
    <property type="entry name" value="tRNA-binding arm"/>
    <property type="match status" value="1"/>
</dbReference>
<evidence type="ECO:0000256" key="9">
    <source>
        <dbReference type="ARBA" id="ARBA00022842"/>
    </source>
</evidence>
<dbReference type="HAMAP" id="MF_00281">
    <property type="entry name" value="Phe_tRNA_synth_alpha1"/>
    <property type="match status" value="1"/>
</dbReference>
<dbReference type="GO" id="GO:0006432">
    <property type="term" value="P:phenylalanyl-tRNA aminoacylation"/>
    <property type="evidence" value="ECO:0007669"/>
    <property type="project" value="UniProtKB-UniRule"/>
</dbReference>
<dbReference type="Pfam" id="PF01409">
    <property type="entry name" value="tRNA-synt_2d"/>
    <property type="match status" value="1"/>
</dbReference>
<dbReference type="PROSITE" id="PS50862">
    <property type="entry name" value="AA_TRNA_LIGASE_II"/>
    <property type="match status" value="1"/>
</dbReference>
<evidence type="ECO:0000256" key="2">
    <source>
        <dbReference type="ARBA" id="ARBA00010207"/>
    </source>
</evidence>
<feature type="binding site" evidence="13">
    <location>
        <position position="313"/>
    </location>
    <ligand>
        <name>Mg(2+)</name>
        <dbReference type="ChEBI" id="CHEBI:18420"/>
        <note>shared with beta subunit</note>
    </ligand>
</feature>
<keyword evidence="8 13" id="KW-0067">ATP-binding</keyword>
<dbReference type="Gene3D" id="3.30.930.10">
    <property type="entry name" value="Bira Bifunctional Protein, Domain 2"/>
    <property type="match status" value="1"/>
</dbReference>
<keyword evidence="6 13" id="KW-0479">Metal-binding</keyword>
<evidence type="ECO:0000256" key="6">
    <source>
        <dbReference type="ARBA" id="ARBA00022723"/>
    </source>
</evidence>
<dbReference type="PANTHER" id="PTHR11538">
    <property type="entry name" value="PHENYLALANYL-TRNA SYNTHETASE"/>
    <property type="match status" value="1"/>
</dbReference>
<keyword evidence="9 13" id="KW-0460">Magnesium</keyword>
<comment type="subunit">
    <text evidence="3 13">Tetramer of two alpha and two beta subunits.</text>
</comment>
<dbReference type="InterPro" id="IPR010978">
    <property type="entry name" value="tRNA-bd_arm"/>
</dbReference>
<keyword evidence="7 13" id="KW-0547">Nucleotide-binding</keyword>
<evidence type="ECO:0000256" key="7">
    <source>
        <dbReference type="ARBA" id="ARBA00022741"/>
    </source>
</evidence>
<organism evidence="15 16">
    <name type="scientific">Chitinophaga ginsengisegetis</name>
    <dbReference type="NCBI Taxonomy" id="393003"/>
    <lineage>
        <taxon>Bacteria</taxon>
        <taxon>Pseudomonadati</taxon>
        <taxon>Bacteroidota</taxon>
        <taxon>Chitinophagia</taxon>
        <taxon>Chitinophagales</taxon>
        <taxon>Chitinophagaceae</taxon>
        <taxon>Chitinophaga</taxon>
    </lineage>
</organism>
<dbReference type="EC" id="6.1.1.20" evidence="13"/>
<evidence type="ECO:0000256" key="11">
    <source>
        <dbReference type="ARBA" id="ARBA00023146"/>
    </source>
</evidence>
<sequence>MQTKEKKNGGAGCSQYQHNSVYSDRHNPLDLLMKIYVISGKKGARGKPLQFTPKRLSLLFMEQLVQQIAAYKEEIAAFTPAGAADLEQYRIKFLGTKGIVKALFGEMKQVPNDRKKEFGQILNEFKQLAESRYEQFSDLKDAGGADAGDIDYTLPAAPHRLGTRHPISLVRNKIIRIFERLGFTIAEGPEIEDDWHNFTALNLPENHPARDMQDTFFISKNPDWLLRTQTSSAQVRVMEEGKLPIRIISPGRVYRNETISARAHCFFHQVEGLYIDENVSFADLKQTLYHFVQEMFGENIGIRFRPSYFPFTEPSAEMDIVCFICGGTGCNVCKQTGWVEILGCGMVHPKVLANCGIDPEKYSGFAFGMGIERITMLKYQIKDLRLFSENDTRFLEQFEGAV</sequence>
<name>A0A1T5P6C3_9BACT</name>
<keyword evidence="16" id="KW-1185">Reference proteome</keyword>
<proteinExistence type="inferred from homology"/>
<dbReference type="GO" id="GO:0005737">
    <property type="term" value="C:cytoplasm"/>
    <property type="evidence" value="ECO:0007669"/>
    <property type="project" value="UniProtKB-SubCell"/>
</dbReference>
<feature type="domain" description="Aminoacyl-transfer RNA synthetases class-II family profile" evidence="14">
    <location>
        <begin position="170"/>
        <end position="377"/>
    </location>
</feature>